<dbReference type="Gene3D" id="2.60.120.260">
    <property type="entry name" value="Galactose-binding domain-like"/>
    <property type="match status" value="2"/>
</dbReference>
<feature type="domain" description="Rhamnogalacturonan lyase" evidence="11">
    <location>
        <begin position="620"/>
        <end position="815"/>
    </location>
</feature>
<evidence type="ECO:0000313" key="13">
    <source>
        <dbReference type="EMBL" id="PWA71112.1"/>
    </source>
</evidence>
<comment type="caution">
    <text evidence="13">The sequence shown here is derived from an EMBL/GenBank/DDBJ whole genome shotgun (WGS) entry which is preliminary data.</text>
</comment>
<dbReference type="Gene3D" id="3.30.860.10">
    <property type="entry name" value="30s Ribosomal Protein S19, Chain A"/>
    <property type="match status" value="1"/>
</dbReference>
<accession>A0A2U1NC75</accession>
<dbReference type="InterPro" id="IPR029413">
    <property type="entry name" value="RG-lyase_II"/>
</dbReference>
<dbReference type="EMBL" id="PKPP01003133">
    <property type="protein sequence ID" value="PWA71112.1"/>
    <property type="molecule type" value="Genomic_DNA"/>
</dbReference>
<dbReference type="SUPFAM" id="SSF49785">
    <property type="entry name" value="Galactose-binding domain-like"/>
    <property type="match status" value="2"/>
</dbReference>
<dbReference type="Pfam" id="PF06045">
    <property type="entry name" value="Rhamnogal_lyase"/>
    <property type="match status" value="3"/>
</dbReference>
<dbReference type="InterPro" id="IPR023575">
    <property type="entry name" value="Ribosomal_uS19_SF"/>
</dbReference>
<evidence type="ECO:0000256" key="1">
    <source>
        <dbReference type="ARBA" id="ARBA00001324"/>
    </source>
</evidence>
<dbReference type="CDD" id="cd10320">
    <property type="entry name" value="RGL4_N"/>
    <property type="match status" value="2"/>
</dbReference>
<dbReference type="InterPro" id="IPR002222">
    <property type="entry name" value="Ribosomal_uS19"/>
</dbReference>
<dbReference type="SUPFAM" id="SSF49452">
    <property type="entry name" value="Starch-binding domain-like"/>
    <property type="match status" value="2"/>
</dbReference>
<dbReference type="SUPFAM" id="SSF54570">
    <property type="entry name" value="Ribosomal protein S19"/>
    <property type="match status" value="1"/>
</dbReference>
<dbReference type="FunFam" id="2.60.40.1120:FF:000033">
    <property type="entry name" value="Rhamnogalacturonate lyase B"/>
    <property type="match status" value="1"/>
</dbReference>
<evidence type="ECO:0000256" key="7">
    <source>
        <dbReference type="ARBA" id="ARBA00022729"/>
    </source>
</evidence>
<feature type="domain" description="Rhamnogalacturonan lyase" evidence="12">
    <location>
        <begin position="534"/>
        <end position="606"/>
    </location>
</feature>
<protein>
    <recommendedName>
        <fullName evidence="5">rhamnogalacturonan endolyase</fullName>
        <ecNumber evidence="5">4.2.2.23</ecNumber>
    </recommendedName>
</protein>
<dbReference type="Gene3D" id="2.70.98.10">
    <property type="match status" value="2"/>
</dbReference>
<dbReference type="GO" id="GO:0005576">
    <property type="term" value="C:extracellular region"/>
    <property type="evidence" value="ECO:0007669"/>
    <property type="project" value="UniProtKB-SubCell"/>
</dbReference>
<evidence type="ECO:0000256" key="8">
    <source>
        <dbReference type="ARBA" id="ARBA00022980"/>
    </source>
</evidence>
<name>A0A2U1NC75_ARTAN</name>
<evidence type="ECO:0000256" key="6">
    <source>
        <dbReference type="ARBA" id="ARBA00022525"/>
    </source>
</evidence>
<keyword evidence="9 13" id="KW-0456">Lyase</keyword>
<dbReference type="InterPro" id="IPR029411">
    <property type="entry name" value="RG-lyase_III"/>
</dbReference>
<dbReference type="InterPro" id="IPR014718">
    <property type="entry name" value="GH-type_carb-bd"/>
</dbReference>
<reference evidence="13 14" key="1">
    <citation type="journal article" date="2018" name="Mol. Plant">
        <title>The genome of Artemisia annua provides insight into the evolution of Asteraceae family and artemisinin biosynthesis.</title>
        <authorList>
            <person name="Shen Q."/>
            <person name="Zhang L."/>
            <person name="Liao Z."/>
            <person name="Wang S."/>
            <person name="Yan T."/>
            <person name="Shi P."/>
            <person name="Liu M."/>
            <person name="Fu X."/>
            <person name="Pan Q."/>
            <person name="Wang Y."/>
            <person name="Lv Z."/>
            <person name="Lu X."/>
            <person name="Zhang F."/>
            <person name="Jiang W."/>
            <person name="Ma Y."/>
            <person name="Chen M."/>
            <person name="Hao X."/>
            <person name="Li L."/>
            <person name="Tang Y."/>
            <person name="Lv G."/>
            <person name="Zhou Y."/>
            <person name="Sun X."/>
            <person name="Brodelius P.E."/>
            <person name="Rose J.K.C."/>
            <person name="Tang K."/>
        </authorList>
    </citation>
    <scope>NUCLEOTIDE SEQUENCE [LARGE SCALE GENOMIC DNA]</scope>
    <source>
        <strain evidence="14">cv. Huhao1</strain>
        <tissue evidence="13">Leaf</tissue>
    </source>
</reference>
<evidence type="ECO:0000259" key="12">
    <source>
        <dbReference type="Pfam" id="PF14686"/>
    </source>
</evidence>
<evidence type="ECO:0000256" key="10">
    <source>
        <dbReference type="ARBA" id="ARBA00023274"/>
    </source>
</evidence>
<dbReference type="InterPro" id="IPR008979">
    <property type="entry name" value="Galactose-bd-like_sf"/>
</dbReference>
<comment type="subcellular location">
    <subcellularLocation>
        <location evidence="2">Secreted</location>
    </subcellularLocation>
</comment>
<feature type="domain" description="Rhamnogalacturonan lyase" evidence="12">
    <location>
        <begin position="1242"/>
        <end position="1312"/>
    </location>
</feature>
<dbReference type="PANTHER" id="PTHR32018">
    <property type="entry name" value="RHAMNOGALACTURONATE LYASE FAMILY PROTEIN"/>
    <property type="match status" value="1"/>
</dbReference>
<keyword evidence="10" id="KW-0687">Ribonucleoprotein</keyword>
<dbReference type="Gene3D" id="2.60.40.1120">
    <property type="entry name" value="Carboxypeptidase-like, regulatory domain"/>
    <property type="match status" value="2"/>
</dbReference>
<evidence type="ECO:0000256" key="3">
    <source>
        <dbReference type="ARBA" id="ARBA00007345"/>
    </source>
</evidence>
<keyword evidence="14" id="KW-1185">Reference proteome</keyword>
<comment type="similarity">
    <text evidence="3">Belongs to the universal ribosomal protein uS19 family.</text>
</comment>
<dbReference type="GO" id="GO:0102210">
    <property type="term" value="F:rhamnogalacturonan endolyase activity"/>
    <property type="evidence" value="ECO:0007669"/>
    <property type="project" value="UniProtKB-EC"/>
</dbReference>
<evidence type="ECO:0000313" key="14">
    <source>
        <dbReference type="Proteomes" id="UP000245207"/>
    </source>
</evidence>
<evidence type="ECO:0000259" key="11">
    <source>
        <dbReference type="Pfam" id="PF14683"/>
    </source>
</evidence>
<dbReference type="InterPro" id="IPR011013">
    <property type="entry name" value="Gal_mutarotase_sf_dom"/>
</dbReference>
<dbReference type="STRING" id="35608.A0A2U1NC75"/>
<gene>
    <name evidence="13" type="ORF">CTI12_AA285040</name>
</gene>
<comment type="catalytic activity">
    <reaction evidence="1">
        <text>Endotype eliminative cleavage of L-alpha-rhamnopyranosyl-(1-&gt;4)-alpha-D-galactopyranosyluronic acid bonds of rhamnogalacturonan I domains in ramified hairy regions of pectin leaving L-rhamnopyranose at the reducing end and 4-deoxy-4,5-unsaturated D-galactopyranosyluronic acid at the non-reducing end.</text>
        <dbReference type="EC" id="4.2.2.23"/>
    </reaction>
</comment>
<evidence type="ECO:0000256" key="2">
    <source>
        <dbReference type="ARBA" id="ARBA00004613"/>
    </source>
</evidence>
<keyword evidence="6" id="KW-0964">Secreted</keyword>
<dbReference type="GO" id="GO:0003735">
    <property type="term" value="F:structural constituent of ribosome"/>
    <property type="evidence" value="ECO:0007669"/>
    <property type="project" value="InterPro"/>
</dbReference>
<organism evidence="13 14">
    <name type="scientific">Artemisia annua</name>
    <name type="common">Sweet wormwood</name>
    <dbReference type="NCBI Taxonomy" id="35608"/>
    <lineage>
        <taxon>Eukaryota</taxon>
        <taxon>Viridiplantae</taxon>
        <taxon>Streptophyta</taxon>
        <taxon>Embryophyta</taxon>
        <taxon>Tracheophyta</taxon>
        <taxon>Spermatophyta</taxon>
        <taxon>Magnoliopsida</taxon>
        <taxon>eudicotyledons</taxon>
        <taxon>Gunneridae</taxon>
        <taxon>Pentapetalae</taxon>
        <taxon>asterids</taxon>
        <taxon>campanulids</taxon>
        <taxon>Asterales</taxon>
        <taxon>Asteraceae</taxon>
        <taxon>Asteroideae</taxon>
        <taxon>Anthemideae</taxon>
        <taxon>Artemisiinae</taxon>
        <taxon>Artemisia</taxon>
    </lineage>
</organism>
<keyword evidence="7" id="KW-0732">Signal</keyword>
<dbReference type="GO" id="GO:0006412">
    <property type="term" value="P:translation"/>
    <property type="evidence" value="ECO:0007669"/>
    <property type="project" value="InterPro"/>
</dbReference>
<dbReference type="InterPro" id="IPR051850">
    <property type="entry name" value="Polysacch_Lyase_4"/>
</dbReference>
<evidence type="ECO:0000256" key="5">
    <source>
        <dbReference type="ARBA" id="ARBA00012437"/>
    </source>
</evidence>
<dbReference type="Proteomes" id="UP000245207">
    <property type="component" value="Unassembled WGS sequence"/>
</dbReference>
<dbReference type="EC" id="4.2.2.23" evidence="5"/>
<dbReference type="InterPro" id="IPR013784">
    <property type="entry name" value="Carb-bd-like_fold"/>
</dbReference>
<keyword evidence="8" id="KW-0689">Ribosomal protein</keyword>
<evidence type="ECO:0000256" key="9">
    <source>
        <dbReference type="ARBA" id="ARBA00023239"/>
    </source>
</evidence>
<dbReference type="Pfam" id="PF00203">
    <property type="entry name" value="Ribosomal_S19"/>
    <property type="match status" value="1"/>
</dbReference>
<dbReference type="GO" id="GO:0030246">
    <property type="term" value="F:carbohydrate binding"/>
    <property type="evidence" value="ECO:0007669"/>
    <property type="project" value="InterPro"/>
</dbReference>
<dbReference type="Pfam" id="PF14683">
    <property type="entry name" value="CBM-like"/>
    <property type="match status" value="2"/>
</dbReference>
<dbReference type="CDD" id="cd10316">
    <property type="entry name" value="RGL4_M"/>
    <property type="match status" value="2"/>
</dbReference>
<sequence length="1554" mass="177198">MILHTVSYFFSKTSRREARVVMSNGFVRITISNPEGHITGLQYNGIDNLLEVNNQESRRGVKKKRDLLLNRNWVTSSSILPEFVDCSVRIHNGKTHVRCKITTGGHQFGEFASTRKRRSSRTNIGPGIKKGKKVGLSAYGTKRKSDFAKKPQILDLAKKDCTALGPGSEGNELGCFSSKLSSFSLCLFRMRFARHWRFALLLFFIGRFGWTSRSFPAKINVTFFKRIEGTSCEVIVETDDQVELSFSRTWDSSQEGKHVPLKIDKRFVLLRGSSGFYSYAIYEHLEGWPGFNLPETRIVFKLRKDKFHYMAMSDDRQRYMPLPDDRSSNRCKPLAFPEAVLLVNPLEPEFKGEVDDKYQYSCENKDIKVHGWVSTEPAVGFWQITPSNEFRTGGPTKQDLTSHVGPTNLAVRIATLAQLTTIFMCIHVKNLVFINLQMFVSAHYGGSDLVIKFDKGEQWKKVFGPVFMYINSNSKGDPRTLWKDAKNQMRQEVGNWPYSFPGSKDFHQAEKRGMISGRLLVRDRFISEKQIPTNGANIGVAPPGAPGSWQRENKGYQFWTKTDDEGHFMIKNILAGKYDIYAWVHGFIGDYKSSSTITVTPGCNIEVGDLLFEPPREGPTLWEIGIPDRSAAEFYIPDSDQMYTNKFLANDLNRFRQYGLWKRYATLYPDNDLVFKIGKDNYKKDWFFAHVNRIMFYRKDVDNMYEKTTWTVKFKLKNVNRNGTYTLRLALASAQFSDLQVRVNDPNTDLPLFSTGVIGGDNAIARHGIHGLYWLFNIDIMGKFLNSAGENAIYLTKINAGTQFPGGVMYDYIRLEGPHLWCSTGHADECSLNSKSDLPGEYKRFQIAYMKLKLPSKRCSGRQVRVTSEGKSQIYVVLKKGLMAATGVKMHFRKHHVVIDNGILRLTITNPGGYVTGVQYNNIDNLLESHNDESDRGYWDLVWSPPGSPGTTGTFERIVGTNCEVIVETEDQVELSFSRTWDSSLEGKHVPLKIDKRFVLLRGCSGFYSYAIYEHLEGWPGFNLAETRIAFKLRKDKFHYMAMSDDRHRYMPLPDDRSPDRGKPLAYPEAVLLVNPVEPEFKGEVDDKYQYSCETKDLKVHGWVSTDPNVGFWQITPSNEFRTGGPTKQELTSHVGPVNLAVIPIMFVSAHYGGNDLVIKFDEGEQWKKVFGPVFMYLNSTSMGEDPLTLWEDAKNQMLDEVGKWPYSFPASKDFLQAQERGTINGSLFVYDRFISDERLSAKGAYIGLAPPGVSGSWQRENKGYQFWNKTNEEGHFTIENILVGTYDVYAWVHGFIGDYKSPTTITITPGRLSNIHKHRYKILHNRWQNKTVLGSVELTCCNIDVGDLVYEPPRDGPTLWEIGIPDRSAAEFYIPDPDPMYTNKFLVDDPNRFRQYGLWERYATLYPSVDLIFTIGESDYKKDWFYAHVTRKKDDNTYEGTTWTIKFKLNDVKINGSYKLRLALASAQVSELQVRVNNQNKESPLFSTGLIGGDNAIARHGIHGLYWLFNIDIPGSYLSSAEENSIYLTQNNGGSPFRGIMYDYIRLEGPPPS</sequence>
<dbReference type="PANTHER" id="PTHR32018:SF1">
    <property type="entry name" value="RHAMNOGALACTURONAN ENDOLYASE"/>
    <property type="match status" value="1"/>
</dbReference>
<dbReference type="Pfam" id="PF14686">
    <property type="entry name" value="fn3_3"/>
    <property type="match status" value="2"/>
</dbReference>
<dbReference type="GO" id="GO:1990904">
    <property type="term" value="C:ribonucleoprotein complex"/>
    <property type="evidence" value="ECO:0007669"/>
    <property type="project" value="UniProtKB-KW"/>
</dbReference>
<comment type="similarity">
    <text evidence="4">Belongs to the polysaccharide lyase 4 family.</text>
</comment>
<dbReference type="InterPro" id="IPR010325">
    <property type="entry name" value="Rhamnogal_lyase"/>
</dbReference>
<feature type="domain" description="Rhamnogalacturonan lyase" evidence="11">
    <location>
        <begin position="1359"/>
        <end position="1548"/>
    </location>
</feature>
<proteinExistence type="inferred from homology"/>
<dbReference type="CDD" id="cd10317">
    <property type="entry name" value="RGL4_C"/>
    <property type="match status" value="2"/>
</dbReference>
<dbReference type="OrthoDB" id="2130367at2759"/>
<dbReference type="GO" id="GO:0005840">
    <property type="term" value="C:ribosome"/>
    <property type="evidence" value="ECO:0007669"/>
    <property type="project" value="UniProtKB-KW"/>
</dbReference>
<evidence type="ECO:0000256" key="4">
    <source>
        <dbReference type="ARBA" id="ARBA00010418"/>
    </source>
</evidence>
<dbReference type="GO" id="GO:0005975">
    <property type="term" value="P:carbohydrate metabolic process"/>
    <property type="evidence" value="ECO:0007669"/>
    <property type="project" value="InterPro"/>
</dbReference>
<dbReference type="SUPFAM" id="SSF74650">
    <property type="entry name" value="Galactose mutarotase-like"/>
    <property type="match status" value="1"/>
</dbReference>